<feature type="region of interest" description="Disordered" evidence="1">
    <location>
        <begin position="170"/>
        <end position="192"/>
    </location>
</feature>
<reference evidence="2" key="1">
    <citation type="journal article" date="2021" name="Proc. Natl. Acad. Sci. U.S.A.">
        <title>A Catalog of Tens of Thousands of Viruses from Human Metagenomes Reveals Hidden Associations with Chronic Diseases.</title>
        <authorList>
            <person name="Tisza M.J."/>
            <person name="Buck C.B."/>
        </authorList>
    </citation>
    <scope>NUCLEOTIDE SEQUENCE</scope>
    <source>
        <strain evidence="2">Ct1Uu26</strain>
    </source>
</reference>
<evidence type="ECO:0000313" key="2">
    <source>
        <dbReference type="EMBL" id="DAE27524.1"/>
    </source>
</evidence>
<protein>
    <submittedName>
        <fullName evidence="2">Uncharacterized protein</fullName>
    </submittedName>
</protein>
<organism evidence="2">
    <name type="scientific">virus sp. ct1Uu26</name>
    <dbReference type="NCBI Taxonomy" id="2826789"/>
    <lineage>
        <taxon>Viruses</taxon>
    </lineage>
</organism>
<accession>A0A8S5R974</accession>
<sequence length="192" mass="21315">MIDSNKTQLNSDYDYSMLRKWALGNKGGLLKKSDFIFDKSKGELSAGSEIAEAVILCKRPTSYPIQNQTFLAQFQFTGKLENLQTVEGTKIYIEIKESLIVDPTLIADQPGSTNFAKGFDIGEIKATPERPSHENFLKLYEISSGEVVDHRKEISLPALDSATEKISTLESKVATQEEKVGKLEEASTPDHL</sequence>
<feature type="compositionally biased region" description="Basic and acidic residues" evidence="1">
    <location>
        <begin position="175"/>
        <end position="192"/>
    </location>
</feature>
<name>A0A8S5R974_9VIRU</name>
<dbReference type="EMBL" id="BK015840">
    <property type="protein sequence ID" value="DAE27524.1"/>
    <property type="molecule type" value="Genomic_DNA"/>
</dbReference>
<proteinExistence type="predicted"/>
<evidence type="ECO:0000256" key="1">
    <source>
        <dbReference type="SAM" id="MobiDB-lite"/>
    </source>
</evidence>